<evidence type="ECO:0000313" key="1">
    <source>
        <dbReference type="EMBL" id="SVC39163.1"/>
    </source>
</evidence>
<proteinExistence type="predicted"/>
<reference evidence="1" key="1">
    <citation type="submission" date="2018-05" db="EMBL/GenBank/DDBJ databases">
        <authorList>
            <person name="Lanie J.A."/>
            <person name="Ng W.-L."/>
            <person name="Kazmierczak K.M."/>
            <person name="Andrzejewski T.M."/>
            <person name="Davidsen T.M."/>
            <person name="Wayne K.J."/>
            <person name="Tettelin H."/>
            <person name="Glass J.I."/>
            <person name="Rusch D."/>
            <person name="Podicherti R."/>
            <person name="Tsui H.-C.T."/>
            <person name="Winkler M.E."/>
        </authorList>
    </citation>
    <scope>NUCLEOTIDE SEQUENCE</scope>
</reference>
<evidence type="ECO:0008006" key="2">
    <source>
        <dbReference type="Google" id="ProtNLM"/>
    </source>
</evidence>
<dbReference type="InterPro" id="IPR008775">
    <property type="entry name" value="Phytyl_CoA_dOase-like"/>
</dbReference>
<dbReference type="AlphaFoldDB" id="A0A382LRW5"/>
<dbReference type="PANTHER" id="PTHR20883">
    <property type="entry name" value="PHYTANOYL-COA DIOXYGENASE DOMAIN CONTAINING 1"/>
    <property type="match status" value="1"/>
</dbReference>
<dbReference type="GO" id="GO:0046872">
    <property type="term" value="F:metal ion binding"/>
    <property type="evidence" value="ECO:0007669"/>
    <property type="project" value="UniProtKB-ARBA"/>
</dbReference>
<gene>
    <name evidence="1" type="ORF">METZ01_LOCUS292017</name>
</gene>
<protein>
    <recommendedName>
        <fullName evidence="2">Fe2OG dioxygenase domain-containing protein</fullName>
    </recommendedName>
</protein>
<name>A0A382LRW5_9ZZZZ</name>
<dbReference type="Pfam" id="PF05721">
    <property type="entry name" value="PhyH"/>
    <property type="match status" value="1"/>
</dbReference>
<dbReference type="Gene3D" id="2.60.120.620">
    <property type="entry name" value="q2cbj1_9rhob like domain"/>
    <property type="match status" value="1"/>
</dbReference>
<dbReference type="PANTHER" id="PTHR20883:SF48">
    <property type="entry name" value="ECTOINE DIOXYGENASE"/>
    <property type="match status" value="1"/>
</dbReference>
<dbReference type="GO" id="GO:0016491">
    <property type="term" value="F:oxidoreductase activity"/>
    <property type="evidence" value="ECO:0007669"/>
    <property type="project" value="UniProtKB-ARBA"/>
</dbReference>
<organism evidence="1">
    <name type="scientific">marine metagenome</name>
    <dbReference type="NCBI Taxonomy" id="408172"/>
    <lineage>
        <taxon>unclassified sequences</taxon>
        <taxon>metagenomes</taxon>
        <taxon>ecological metagenomes</taxon>
    </lineage>
</organism>
<dbReference type="EMBL" id="UINC01088701">
    <property type="protein sequence ID" value="SVC39163.1"/>
    <property type="molecule type" value="Genomic_DNA"/>
</dbReference>
<dbReference type="SUPFAM" id="SSF51197">
    <property type="entry name" value="Clavaminate synthase-like"/>
    <property type="match status" value="1"/>
</dbReference>
<sequence length="250" mass="27861">MPNISLTSGEIESIVKTIEERGFVLVPSIISKETANQARELIHGYLEAEATVETCRTGTQRVGGIAVRHQLFRDLMCHPIVLAVWEHFLGEDCYCSTWSANTAYPGYNGMGWHVDYPYWSIEQPWPTGSITGQTVWLLDDFTEENGATAAVPYSHRLGCPPSPPTEQWRDDGEILTGARGSVVFAHGAWYHTARPNISDQSRTALLGMYLKPCFIPQEDMHGQLAEIENPSETVRKIMGGNQWQPRNVGA</sequence>
<accession>A0A382LRW5</accession>